<evidence type="ECO:0000313" key="2">
    <source>
        <dbReference type="EMBL" id="QJA89930.1"/>
    </source>
</evidence>
<dbReference type="EMBL" id="MT142879">
    <property type="protein sequence ID" value="QJA89930.1"/>
    <property type="molecule type" value="Genomic_DNA"/>
</dbReference>
<gene>
    <name evidence="1" type="ORF">MM415A00329_0026</name>
    <name evidence="2" type="ORF">MM415B02471_0004</name>
</gene>
<reference evidence="1" key="1">
    <citation type="submission" date="2020-03" db="EMBL/GenBank/DDBJ databases">
        <title>The deep terrestrial virosphere.</title>
        <authorList>
            <person name="Holmfeldt K."/>
            <person name="Nilsson E."/>
            <person name="Simone D."/>
            <person name="Lopez-Fernandez M."/>
            <person name="Wu X."/>
            <person name="de Brujin I."/>
            <person name="Lundin D."/>
            <person name="Andersson A."/>
            <person name="Bertilsson S."/>
            <person name="Dopson M."/>
        </authorList>
    </citation>
    <scope>NUCLEOTIDE SEQUENCE</scope>
    <source>
        <strain evidence="1">MM415A00329</strain>
        <strain evidence="2">MM415B02471</strain>
    </source>
</reference>
<protein>
    <recommendedName>
        <fullName evidence="3">DUF1540 domain-containing protein</fullName>
    </recommendedName>
</protein>
<proteinExistence type="predicted"/>
<evidence type="ECO:0008006" key="3">
    <source>
        <dbReference type="Google" id="ProtNLM"/>
    </source>
</evidence>
<dbReference type="AlphaFoldDB" id="A0A6M3KM52"/>
<name>A0A6M3KM52_9ZZZZ</name>
<accession>A0A6M3KM52</accession>
<sequence>MEMSKMKCSNCKYLDGEECDMMIGGGGKQVEKNTLAFACDCEGLGASLIIVKPDEFYCAMFENK</sequence>
<organism evidence="1">
    <name type="scientific">viral metagenome</name>
    <dbReference type="NCBI Taxonomy" id="1070528"/>
    <lineage>
        <taxon>unclassified sequences</taxon>
        <taxon>metagenomes</taxon>
        <taxon>organismal metagenomes</taxon>
    </lineage>
</organism>
<evidence type="ECO:0000313" key="1">
    <source>
        <dbReference type="EMBL" id="QJA82972.1"/>
    </source>
</evidence>
<dbReference type="EMBL" id="MT142500">
    <property type="protein sequence ID" value="QJA82972.1"/>
    <property type="molecule type" value="Genomic_DNA"/>
</dbReference>